<name>M0L8I7_NATLA</name>
<dbReference type="EMBL" id="AOLZ01000075">
    <property type="protein sequence ID" value="EMA28240.1"/>
    <property type="molecule type" value="Genomic_DNA"/>
</dbReference>
<accession>M0L8I7</accession>
<evidence type="ECO:0000313" key="3">
    <source>
        <dbReference type="Proteomes" id="UP000011555"/>
    </source>
</evidence>
<comment type="caution">
    <text evidence="2">The sequence shown here is derived from an EMBL/GenBank/DDBJ whole genome shotgun (WGS) entry which is preliminary data.</text>
</comment>
<dbReference type="AlphaFoldDB" id="M0L8I7"/>
<feature type="region of interest" description="Disordered" evidence="1">
    <location>
        <begin position="1"/>
        <end position="45"/>
    </location>
</feature>
<dbReference type="InParanoid" id="M0L8I7"/>
<protein>
    <submittedName>
        <fullName evidence="2">Uncharacterized protein</fullName>
    </submittedName>
</protein>
<organism evidence="2 3">
    <name type="scientific">Natronobacterium lacisalsi AJ5</name>
    <dbReference type="NCBI Taxonomy" id="358396"/>
    <lineage>
        <taxon>Archaea</taxon>
        <taxon>Methanobacteriati</taxon>
        <taxon>Methanobacteriota</taxon>
        <taxon>Stenosarchaea group</taxon>
        <taxon>Halobacteria</taxon>
        <taxon>Halobacteriales</taxon>
        <taxon>Natrialbaceae</taxon>
        <taxon>Natronobacterium</taxon>
    </lineage>
</organism>
<evidence type="ECO:0000256" key="1">
    <source>
        <dbReference type="SAM" id="MobiDB-lite"/>
    </source>
</evidence>
<reference evidence="2 3" key="1">
    <citation type="journal article" date="2014" name="PLoS Genet.">
        <title>Phylogenetically driven sequencing of extremely halophilic archaea reveals strategies for static and dynamic osmo-response.</title>
        <authorList>
            <person name="Becker E.A."/>
            <person name="Seitzer P.M."/>
            <person name="Tritt A."/>
            <person name="Larsen D."/>
            <person name="Krusor M."/>
            <person name="Yao A.I."/>
            <person name="Wu D."/>
            <person name="Madern D."/>
            <person name="Eisen J.A."/>
            <person name="Darling A.E."/>
            <person name="Facciotti M.T."/>
        </authorList>
    </citation>
    <scope>NUCLEOTIDE SEQUENCE [LARGE SCALE GENOMIC DNA]</scope>
    <source>
        <strain evidence="2 3">AJ5</strain>
    </source>
</reference>
<gene>
    <name evidence="2" type="ORF">C445_19413</name>
</gene>
<dbReference type="GeneID" id="54851567"/>
<proteinExistence type="predicted"/>
<evidence type="ECO:0000313" key="2">
    <source>
        <dbReference type="EMBL" id="EMA28240.1"/>
    </source>
</evidence>
<keyword evidence="3" id="KW-1185">Reference proteome</keyword>
<sequence length="45" mass="4576">MAASNPSPTDHAPGDDSADTAAGMAHPTVVPTNFDPEEHDLGSDE</sequence>
<dbReference type="Proteomes" id="UP000011555">
    <property type="component" value="Unassembled WGS sequence"/>
</dbReference>
<dbReference type="RefSeq" id="WP_007143565.1">
    <property type="nucleotide sequence ID" value="NZ_AOLZ01000075.1"/>
</dbReference>